<protein>
    <submittedName>
        <fullName evidence="1">Uncharacterized protein</fullName>
    </submittedName>
</protein>
<evidence type="ECO:0000313" key="2">
    <source>
        <dbReference type="Proteomes" id="UP001060112"/>
    </source>
</evidence>
<dbReference type="EMBL" id="CP101620">
    <property type="protein sequence ID" value="UTY38077.1"/>
    <property type="molecule type" value="Genomic_DNA"/>
</dbReference>
<evidence type="ECO:0000313" key="1">
    <source>
        <dbReference type="EMBL" id="UTY38077.1"/>
    </source>
</evidence>
<name>A0ABY5HZU6_9FIRM</name>
<reference evidence="1" key="1">
    <citation type="submission" date="2022-07" db="EMBL/GenBank/DDBJ databases">
        <title>Faecal culturing of patients with breast cancer.</title>
        <authorList>
            <person name="Teng N.M.Y."/>
            <person name="Kiu R."/>
            <person name="Evans R."/>
            <person name="Baker D.J."/>
            <person name="Zenner C."/>
            <person name="Robinson S.D."/>
            <person name="Hall L.J."/>
        </authorList>
    </citation>
    <scope>NUCLEOTIDE SEQUENCE</scope>
    <source>
        <strain evidence="1">LH1062</strain>
    </source>
</reference>
<dbReference type="RefSeq" id="WP_290138148.1">
    <property type="nucleotide sequence ID" value="NZ_CP101620.1"/>
</dbReference>
<organism evidence="1 2">
    <name type="scientific">Allocoprobacillus halotolerans</name>
    <dbReference type="NCBI Taxonomy" id="2944914"/>
    <lineage>
        <taxon>Bacteria</taxon>
        <taxon>Bacillati</taxon>
        <taxon>Bacillota</taxon>
        <taxon>Erysipelotrichia</taxon>
        <taxon>Erysipelotrichales</taxon>
        <taxon>Erysipelotrichaceae</taxon>
        <taxon>Allocoprobacillus</taxon>
    </lineage>
</organism>
<dbReference type="Proteomes" id="UP001060112">
    <property type="component" value="Chromosome"/>
</dbReference>
<gene>
    <name evidence="1" type="ORF">NMU03_10265</name>
</gene>
<accession>A0ABY5HZU6</accession>
<proteinExistence type="predicted"/>
<keyword evidence="2" id="KW-1185">Reference proteome</keyword>
<sequence>MNFIEYLIHEKYICNALLIKTSSLPFEDINYKFILDLNEIRTVFKFTLINKNNIEIFKNLDIDFFPMFYSCLQNNKDLSNEELFKKIIFNIITNSKTKIAKQDLYNFFKLCSYLFPFFSQRDLENNFNKLLSNIVLYLNDGKKANILESTDKGYYFTEIYIRNFFLNGVPNMLDSTQKDNLYKYLQTTYPTQYFNLAIASIKLNQPTSEIYSRILIAYYYKDELANDEKSILIKQINKEYNTNLFTYINNIEKNININLNIRLLLISNDYSCLTIAGKLSCLGIILPKAYEFFGEENINIFNQYEEILNSTKLFSNLNNHFYPYIIDFIILSTAIELDQRQSNIINRLTALIESNQEEISKKYKLKFLRLSNLISSDPEKLLKYAFDITINNKIEHEIFRTNYSVSLLFSSKYEKALSLFEDKDKILMKSINEDIYISLENNKYVTKSLLYQTKRNPFKRILKQISINNQNSDWFIIKNNQIAHDILLGNKNLEKNIKLINEIEQSQDCFHIFSYNIIY</sequence>